<keyword evidence="5" id="KW-0057">Aromatic amino acid biosynthesis</keyword>
<keyword evidence="3" id="KW-0028">Amino-acid biosynthesis</keyword>
<comment type="catalytic activity">
    <reaction evidence="6">
        <text>chorismate + L-glutamine = anthranilate + pyruvate + L-glutamate + H(+)</text>
        <dbReference type="Rhea" id="RHEA:21732"/>
        <dbReference type="ChEBI" id="CHEBI:15361"/>
        <dbReference type="ChEBI" id="CHEBI:15378"/>
        <dbReference type="ChEBI" id="CHEBI:16567"/>
        <dbReference type="ChEBI" id="CHEBI:29748"/>
        <dbReference type="ChEBI" id="CHEBI:29985"/>
        <dbReference type="ChEBI" id="CHEBI:58359"/>
        <dbReference type="EC" id="4.1.3.27"/>
    </reaction>
</comment>
<evidence type="ECO:0000313" key="9">
    <source>
        <dbReference type="Proteomes" id="UP000565078"/>
    </source>
</evidence>
<dbReference type="Proteomes" id="UP000565078">
    <property type="component" value="Unassembled WGS sequence"/>
</dbReference>
<dbReference type="InterPro" id="IPR017926">
    <property type="entry name" value="GATASE"/>
</dbReference>
<proteinExistence type="predicted"/>
<dbReference type="PANTHER" id="PTHR43418:SF4">
    <property type="entry name" value="MULTIFUNCTIONAL TRYPTOPHAN BIOSYNTHESIS PROTEIN"/>
    <property type="match status" value="1"/>
</dbReference>
<evidence type="ECO:0000256" key="1">
    <source>
        <dbReference type="ARBA" id="ARBA00004873"/>
    </source>
</evidence>
<dbReference type="GO" id="GO:0005829">
    <property type="term" value="C:cytosol"/>
    <property type="evidence" value="ECO:0007669"/>
    <property type="project" value="TreeGrafter"/>
</dbReference>
<evidence type="ECO:0000256" key="3">
    <source>
        <dbReference type="ARBA" id="ARBA00022822"/>
    </source>
</evidence>
<evidence type="ECO:0000256" key="6">
    <source>
        <dbReference type="ARBA" id="ARBA00047683"/>
    </source>
</evidence>
<dbReference type="CDD" id="cd01743">
    <property type="entry name" value="GATase1_Anthranilate_Synthase"/>
    <property type="match status" value="1"/>
</dbReference>
<dbReference type="GO" id="GO:0004049">
    <property type="term" value="F:anthranilate synthase activity"/>
    <property type="evidence" value="ECO:0007669"/>
    <property type="project" value="UniProtKB-EC"/>
</dbReference>
<name>A0A7J4J194_9ARCH</name>
<gene>
    <name evidence="8" type="ORF">HA254_04100</name>
</gene>
<dbReference type="PRINTS" id="PR00096">
    <property type="entry name" value="GATASE"/>
</dbReference>
<reference evidence="9" key="1">
    <citation type="journal article" date="2020" name="bioRxiv">
        <title>A rank-normalized archaeal taxonomy based on genome phylogeny resolves widespread incomplete and uneven classifications.</title>
        <authorList>
            <person name="Rinke C."/>
            <person name="Chuvochina M."/>
            <person name="Mussig A.J."/>
            <person name="Chaumeil P.-A."/>
            <person name="Waite D.W."/>
            <person name="Whitman W.B."/>
            <person name="Parks D.H."/>
            <person name="Hugenholtz P."/>
        </authorList>
    </citation>
    <scope>NUCLEOTIDE SEQUENCE [LARGE SCALE GENOMIC DNA]</scope>
</reference>
<dbReference type="AlphaFoldDB" id="A0A7J4J194"/>
<comment type="caution">
    <text evidence="8">The sequence shown here is derived from an EMBL/GenBank/DDBJ whole genome shotgun (WGS) entry which is preliminary data.</text>
</comment>
<dbReference type="PROSITE" id="PS51273">
    <property type="entry name" value="GATASE_TYPE_1"/>
    <property type="match status" value="1"/>
</dbReference>
<sequence>MKADFKEGADRKITKILLIDNFDSFTYNLVDEFEKRNCAVQVYRNNLPVEKFRQIMQSMQPSLAVISPGPSTPKDAGNIIPFIKEFAGKVPLFGVCLGEQAIVEAFGGVVDRAGETIHGKPSLVKHDARTIFSGLSNPFQAGRYHSLCGTKISRKLEVSARSESGIVMGVRHRKHFVEGVQFHPESILTAQGGKIIDNLLSMIREKEGL</sequence>
<organism evidence="8 9">
    <name type="scientific">Candidatus Iainarchaeum sp</name>
    <dbReference type="NCBI Taxonomy" id="3101447"/>
    <lineage>
        <taxon>Archaea</taxon>
        <taxon>Candidatus Iainarchaeota</taxon>
        <taxon>Candidatus Iainarchaeia</taxon>
        <taxon>Candidatus Iainarchaeales</taxon>
        <taxon>Candidatus Iainarchaeaceae</taxon>
        <taxon>Candidatus Iainarchaeum</taxon>
    </lineage>
</organism>
<protein>
    <recommendedName>
        <fullName evidence="2">anthranilate synthase</fullName>
        <ecNumber evidence="2">4.1.3.27</ecNumber>
    </recommendedName>
</protein>
<keyword evidence="3" id="KW-0822">Tryptophan biosynthesis</keyword>
<feature type="domain" description="Glutamine amidotransferase" evidence="7">
    <location>
        <begin position="17"/>
        <end position="199"/>
    </location>
</feature>
<dbReference type="GO" id="GO:0000162">
    <property type="term" value="P:L-tryptophan biosynthetic process"/>
    <property type="evidence" value="ECO:0007669"/>
    <property type="project" value="UniProtKB-KW"/>
</dbReference>
<dbReference type="Gene3D" id="3.40.50.880">
    <property type="match status" value="1"/>
</dbReference>
<dbReference type="InterPro" id="IPR006221">
    <property type="entry name" value="TrpG/PapA_dom"/>
</dbReference>
<comment type="pathway">
    <text evidence="1">Amino-acid biosynthesis; L-tryptophan biosynthesis; L-tryptophan from chorismate: step 1/5.</text>
</comment>
<dbReference type="PRINTS" id="PR00097">
    <property type="entry name" value="ANTSNTHASEII"/>
</dbReference>
<dbReference type="InterPro" id="IPR029062">
    <property type="entry name" value="Class_I_gatase-like"/>
</dbReference>
<evidence type="ECO:0000259" key="7">
    <source>
        <dbReference type="Pfam" id="PF00117"/>
    </source>
</evidence>
<dbReference type="EMBL" id="DUGC01000063">
    <property type="protein sequence ID" value="HIH09827.1"/>
    <property type="molecule type" value="Genomic_DNA"/>
</dbReference>
<evidence type="ECO:0000256" key="4">
    <source>
        <dbReference type="ARBA" id="ARBA00022962"/>
    </source>
</evidence>
<dbReference type="InterPro" id="IPR050472">
    <property type="entry name" value="Anth_synth/Amidotransfase"/>
</dbReference>
<dbReference type="PANTHER" id="PTHR43418">
    <property type="entry name" value="MULTIFUNCTIONAL TRYPTOPHAN BIOSYNTHESIS PROTEIN-RELATED"/>
    <property type="match status" value="1"/>
</dbReference>
<evidence type="ECO:0000313" key="8">
    <source>
        <dbReference type="EMBL" id="HIH09827.1"/>
    </source>
</evidence>
<dbReference type="FunFam" id="3.40.50.880:FF:000003">
    <property type="entry name" value="Anthranilate synthase component II"/>
    <property type="match status" value="1"/>
</dbReference>
<accession>A0A7J4J194</accession>
<dbReference type="NCBIfam" id="TIGR00566">
    <property type="entry name" value="trpG_papA"/>
    <property type="match status" value="1"/>
</dbReference>
<dbReference type="EC" id="4.1.3.27" evidence="2"/>
<keyword evidence="4" id="KW-0315">Glutamine amidotransferase</keyword>
<evidence type="ECO:0000256" key="5">
    <source>
        <dbReference type="ARBA" id="ARBA00023141"/>
    </source>
</evidence>
<dbReference type="Pfam" id="PF00117">
    <property type="entry name" value="GATase"/>
    <property type="match status" value="1"/>
</dbReference>
<dbReference type="SUPFAM" id="SSF52317">
    <property type="entry name" value="Class I glutamine amidotransferase-like"/>
    <property type="match status" value="1"/>
</dbReference>
<evidence type="ECO:0000256" key="2">
    <source>
        <dbReference type="ARBA" id="ARBA00012266"/>
    </source>
</evidence>